<dbReference type="SMART" id="SM00563">
    <property type="entry name" value="PlsC"/>
    <property type="match status" value="1"/>
</dbReference>
<keyword evidence="6" id="KW-0812">Transmembrane</keyword>
<evidence type="ECO:0000256" key="3">
    <source>
        <dbReference type="ARBA" id="ARBA00022679"/>
    </source>
</evidence>
<sequence length="247" mass="28138">MKLLRFFLRISAALLWMLFGLFLIATTFIWIGLRGRLWTKKWWSFVLLRICGIRVTQSGHPLLEGPVLWVVNHVSWLDIFVLNCVRATSFVAKSEIRSWPLIGWLAHGADTIFIERASRHAVHKVGLAMQKRFERGQVVGLFPEGTTSQGFDVLPFYANLFEPARKAGAHVQPVALLFYHHGRRSDFAAFIGEQTLLQNMWEVLGGTGVSIEMKFLPVIWNGSEPAPVRAELSRYSRQLISQALQHD</sequence>
<evidence type="ECO:0000313" key="8">
    <source>
        <dbReference type="EMBL" id="NDY84246.1"/>
    </source>
</evidence>
<dbReference type="EMBL" id="JAAGRN010000010">
    <property type="protein sequence ID" value="NDY84246.1"/>
    <property type="molecule type" value="Genomic_DNA"/>
</dbReference>
<keyword evidence="4" id="KW-0443">Lipid metabolism</keyword>
<dbReference type="InterPro" id="IPR002123">
    <property type="entry name" value="Plipid/glycerol_acylTrfase"/>
</dbReference>
<keyword evidence="3 8" id="KW-0808">Transferase</keyword>
<protein>
    <submittedName>
        <fullName evidence="8">1-acyl-sn-glycerol-3-phosphate acyltransferase</fullName>
    </submittedName>
</protein>
<evidence type="ECO:0000256" key="2">
    <source>
        <dbReference type="ARBA" id="ARBA00022516"/>
    </source>
</evidence>
<dbReference type="PANTHER" id="PTHR10434:SF64">
    <property type="entry name" value="1-ACYL-SN-GLYCEROL-3-PHOSPHATE ACYLTRANSFERASE-RELATED"/>
    <property type="match status" value="1"/>
</dbReference>
<evidence type="ECO:0000259" key="7">
    <source>
        <dbReference type="SMART" id="SM00563"/>
    </source>
</evidence>
<reference evidence="8" key="1">
    <citation type="submission" date="2020-02" db="EMBL/GenBank/DDBJ databases">
        <authorList>
            <person name="Chen W.-M."/>
        </authorList>
    </citation>
    <scope>NUCLEOTIDE SEQUENCE</scope>
    <source>
        <strain evidence="8">NBD-18</strain>
    </source>
</reference>
<dbReference type="PANTHER" id="PTHR10434">
    <property type="entry name" value="1-ACYL-SN-GLYCEROL-3-PHOSPHATE ACYLTRANSFERASE"/>
    <property type="match status" value="1"/>
</dbReference>
<evidence type="ECO:0000256" key="1">
    <source>
        <dbReference type="ARBA" id="ARBA00005189"/>
    </source>
</evidence>
<keyword evidence="5 8" id="KW-0012">Acyltransferase</keyword>
<evidence type="ECO:0000256" key="5">
    <source>
        <dbReference type="ARBA" id="ARBA00023315"/>
    </source>
</evidence>
<proteinExistence type="predicted"/>
<evidence type="ECO:0000256" key="4">
    <source>
        <dbReference type="ARBA" id="ARBA00023098"/>
    </source>
</evidence>
<dbReference type="SUPFAM" id="SSF69593">
    <property type="entry name" value="Glycerol-3-phosphate (1)-acyltransferase"/>
    <property type="match status" value="1"/>
</dbReference>
<feature type="domain" description="Phospholipid/glycerol acyltransferase" evidence="7">
    <location>
        <begin position="67"/>
        <end position="179"/>
    </location>
</feature>
<dbReference type="RefSeq" id="WP_163656058.1">
    <property type="nucleotide sequence ID" value="NZ_JAAGRN010000010.1"/>
</dbReference>
<name>A0A6B2R0E5_9BURK</name>
<comment type="pathway">
    <text evidence="1">Lipid metabolism.</text>
</comment>
<dbReference type="AlphaFoldDB" id="A0A6B2R0E5"/>
<gene>
    <name evidence="8" type="ORF">G3I67_13515</name>
</gene>
<dbReference type="Pfam" id="PF01553">
    <property type="entry name" value="Acyltransferase"/>
    <property type="match status" value="1"/>
</dbReference>
<keyword evidence="6" id="KW-1133">Transmembrane helix</keyword>
<feature type="transmembrane region" description="Helical" evidence="6">
    <location>
        <begin position="6"/>
        <end position="33"/>
    </location>
</feature>
<accession>A0A6B2R0E5</accession>
<organism evidence="8">
    <name type="scientific">Sheuella amnicola</name>
    <dbReference type="NCBI Taxonomy" id="2707330"/>
    <lineage>
        <taxon>Bacteria</taxon>
        <taxon>Pseudomonadati</taxon>
        <taxon>Pseudomonadota</taxon>
        <taxon>Betaproteobacteria</taxon>
        <taxon>Burkholderiales</taxon>
        <taxon>Alcaligenaceae</taxon>
        <taxon>Sheuella</taxon>
    </lineage>
</organism>
<dbReference type="GO" id="GO:0006654">
    <property type="term" value="P:phosphatidic acid biosynthetic process"/>
    <property type="evidence" value="ECO:0007669"/>
    <property type="project" value="TreeGrafter"/>
</dbReference>
<dbReference type="CDD" id="cd07989">
    <property type="entry name" value="LPLAT_AGPAT-like"/>
    <property type="match status" value="1"/>
</dbReference>
<keyword evidence="6" id="KW-0472">Membrane</keyword>
<dbReference type="GO" id="GO:0003841">
    <property type="term" value="F:1-acylglycerol-3-phosphate O-acyltransferase activity"/>
    <property type="evidence" value="ECO:0007669"/>
    <property type="project" value="TreeGrafter"/>
</dbReference>
<evidence type="ECO:0000256" key="6">
    <source>
        <dbReference type="SAM" id="Phobius"/>
    </source>
</evidence>
<keyword evidence="2" id="KW-0444">Lipid biosynthesis</keyword>
<comment type="caution">
    <text evidence="8">The sequence shown here is derived from an EMBL/GenBank/DDBJ whole genome shotgun (WGS) entry which is preliminary data.</text>
</comment>